<dbReference type="EMBL" id="CP047363">
    <property type="protein sequence ID" value="QIH79352.1"/>
    <property type="molecule type" value="Genomic_DNA"/>
</dbReference>
<dbReference type="Proteomes" id="UP000194154">
    <property type="component" value="Chromosome"/>
</dbReference>
<dbReference type="OrthoDB" id="2418492at2"/>
<proteinExistence type="predicted"/>
<evidence type="ECO:0000259" key="1">
    <source>
        <dbReference type="Pfam" id="PF01248"/>
    </source>
</evidence>
<dbReference type="Proteomes" id="UP000501122">
    <property type="component" value="Chromosome"/>
</dbReference>
<keyword evidence="3" id="KW-0687">Ribonucleoprotein</keyword>
<dbReference type="GO" id="GO:0005840">
    <property type="term" value="C:ribosome"/>
    <property type="evidence" value="ECO:0007669"/>
    <property type="project" value="UniProtKB-KW"/>
</dbReference>
<keyword evidence="4" id="KW-1185">Reference proteome</keyword>
<evidence type="ECO:0000313" key="3">
    <source>
        <dbReference type="EMBL" id="QIH79352.1"/>
    </source>
</evidence>
<reference evidence="2 4" key="1">
    <citation type="journal article" date="2017" name="Int. J. Syst. Evol. Microbiol.">
        <title>Macrococcus canis sp. nov., a skin bacterium associated with infections in dogs.</title>
        <authorList>
            <person name="Gobeli Brawand S."/>
            <person name="Cotting K."/>
            <person name="Gomez-Sanz E."/>
            <person name="Collaud A."/>
            <person name="Thomann A."/>
            <person name="Brodard I."/>
            <person name="Rodriguez-Campos S."/>
            <person name="Strauss C."/>
            <person name="Perreten V."/>
        </authorList>
    </citation>
    <scope>NUCLEOTIDE SEQUENCE [LARGE SCALE GENOMIC DNA]</scope>
    <source>
        <strain evidence="2 4">KM45013</strain>
    </source>
</reference>
<evidence type="ECO:0000313" key="4">
    <source>
        <dbReference type="Proteomes" id="UP000194154"/>
    </source>
</evidence>
<dbReference type="Gene3D" id="3.30.1330.30">
    <property type="match status" value="1"/>
</dbReference>
<feature type="domain" description="Ribosomal protein eL8/eL30/eS12/Gadd45" evidence="1">
    <location>
        <begin position="4"/>
        <end position="81"/>
    </location>
</feature>
<dbReference type="AlphaFoldDB" id="A0A1W7AFN3"/>
<dbReference type="STRING" id="1855823.MCCS_24120"/>
<dbReference type="InterPro" id="IPR029064">
    <property type="entry name" value="Ribosomal_eL30-like_sf"/>
</dbReference>
<reference evidence="2" key="2">
    <citation type="submission" date="2017-04" db="EMBL/GenBank/DDBJ databases">
        <authorList>
            <person name="Afonso C.L."/>
            <person name="Miller P.J."/>
            <person name="Scott M.A."/>
            <person name="Spackman E."/>
            <person name="Goraichik I."/>
            <person name="Dimitrov K.M."/>
            <person name="Suarez D.L."/>
            <person name="Swayne D.E."/>
        </authorList>
    </citation>
    <scope>NUCLEOTIDE SEQUENCE</scope>
    <source>
        <strain evidence="2">KM45013</strain>
    </source>
</reference>
<keyword evidence="3" id="KW-0689">Ribosomal protein</keyword>
<gene>
    <name evidence="2" type="primary">rplGB</name>
    <name evidence="3" type="ORF">GTN30_11960</name>
    <name evidence="2" type="ORF">MCCS_24120</name>
</gene>
<dbReference type="EMBL" id="CP021059">
    <property type="protein sequence ID" value="ARQ07990.1"/>
    <property type="molecule type" value="Genomic_DNA"/>
</dbReference>
<sequence>MSNEKVMHSSQYVVGLKETLKSLKKGTVSHLVIAQNTEIHLLTNVLLLAYQQEIPIEFSESKETLGKQYGIQVRATVVAHLKPAL</sequence>
<accession>A0A1W7AFN3</accession>
<name>A0A1W7AFN3_9STAP</name>
<dbReference type="RefSeq" id="WP_086043511.1">
    <property type="nucleotide sequence ID" value="NZ_CBCRZA010000008.1"/>
</dbReference>
<evidence type="ECO:0000313" key="2">
    <source>
        <dbReference type="EMBL" id="ARQ07990.1"/>
    </source>
</evidence>
<dbReference type="InterPro" id="IPR004038">
    <property type="entry name" value="Ribosomal_eL8/eL30/eS12/Gad45"/>
</dbReference>
<dbReference type="GeneID" id="35296481"/>
<dbReference type="KEGG" id="mcak:MCCS_24120"/>
<protein>
    <submittedName>
        <fullName evidence="3">50S ribosomal protein L7ae-like protein</fullName>
    </submittedName>
    <submittedName>
        <fullName evidence="2">Ribosome-associated protein L7Ae-like protein</fullName>
    </submittedName>
</protein>
<dbReference type="Pfam" id="PF01248">
    <property type="entry name" value="Ribosomal_L7Ae"/>
    <property type="match status" value="1"/>
</dbReference>
<dbReference type="SUPFAM" id="SSF55315">
    <property type="entry name" value="L30e-like"/>
    <property type="match status" value="1"/>
</dbReference>
<reference evidence="3" key="3">
    <citation type="journal article" date="2020" name="Antimicrob. Agents Chemother.">
        <title>The novel macrolide resistance genes mef(D), msr(F) and msr(H) are present on resistance islands in Macrococcus canis, Macrococcus caseolyticus and Staphylococcus aureus.</title>
        <authorList>
            <person name="Schwendener S."/>
            <person name="Dona V."/>
            <person name="Perreten V."/>
        </authorList>
    </citation>
    <scope>NUCLEOTIDE SEQUENCE</scope>
    <source>
        <strain evidence="3">Epi0076A</strain>
    </source>
</reference>
<organism evidence="2 4">
    <name type="scientific">Macrococcoides canis</name>
    <dbReference type="NCBI Taxonomy" id="1855823"/>
    <lineage>
        <taxon>Bacteria</taxon>
        <taxon>Bacillati</taxon>
        <taxon>Bacillota</taxon>
        <taxon>Bacilli</taxon>
        <taxon>Bacillales</taxon>
        <taxon>Staphylococcaceae</taxon>
        <taxon>Macrococcoides</taxon>
    </lineage>
</organism>